<name>A0A0H4VIE6_9BACT</name>
<evidence type="ECO:0000313" key="1">
    <source>
        <dbReference type="EMBL" id="AKQ45143.1"/>
    </source>
</evidence>
<dbReference type="AlphaFoldDB" id="A0A0H4VIE6"/>
<gene>
    <name evidence="1" type="ORF">TH63_05035</name>
</gene>
<dbReference type="PATRIC" id="fig|1379910.4.peg.1097"/>
<proteinExistence type="predicted"/>
<dbReference type="KEGG" id="ruf:TH63_05035"/>
<accession>A0A0H4VIE6</accession>
<evidence type="ECO:0000313" key="2">
    <source>
        <dbReference type="Proteomes" id="UP000036458"/>
    </source>
</evidence>
<dbReference type="EMBL" id="CP010777">
    <property type="protein sequence ID" value="AKQ45143.1"/>
    <property type="molecule type" value="Genomic_DNA"/>
</dbReference>
<sequence>MFANELRLGNIVSEAGTYVVIDAGRMMAILSGEAALYDPIPLTDEWLSGANYDELEDEFMFPELSQWALDPKYKEIVFNGGYIATSAPVAYVHQLQNFFFVMTGQEMELPCHLQL</sequence>
<reference evidence="1 2" key="1">
    <citation type="submission" date="2015-01" db="EMBL/GenBank/DDBJ databases">
        <title>Rufibacter sp./DG31D/ whole genome sequencing.</title>
        <authorList>
            <person name="Kim M.K."/>
            <person name="Srinivasan S."/>
            <person name="Lee J.-J."/>
        </authorList>
    </citation>
    <scope>NUCLEOTIDE SEQUENCE [LARGE SCALE GENOMIC DNA]</scope>
    <source>
        <strain evidence="1 2">DG31D</strain>
    </source>
</reference>
<dbReference type="RefSeq" id="WP_048919990.1">
    <property type="nucleotide sequence ID" value="NZ_CP010777.1"/>
</dbReference>
<organism evidence="1 2">
    <name type="scientific">Rufibacter radiotolerans</name>
    <dbReference type="NCBI Taxonomy" id="1379910"/>
    <lineage>
        <taxon>Bacteria</taxon>
        <taxon>Pseudomonadati</taxon>
        <taxon>Bacteroidota</taxon>
        <taxon>Cytophagia</taxon>
        <taxon>Cytophagales</taxon>
        <taxon>Hymenobacteraceae</taxon>
        <taxon>Rufibacter</taxon>
    </lineage>
</organism>
<keyword evidence="2" id="KW-1185">Reference proteome</keyword>
<dbReference type="OrthoDB" id="956134at2"/>
<protein>
    <submittedName>
        <fullName evidence="1">Uncharacterized protein</fullName>
    </submittedName>
</protein>
<dbReference type="Proteomes" id="UP000036458">
    <property type="component" value="Chromosome"/>
</dbReference>